<feature type="domain" description="CENP-V/GFA" evidence="5">
    <location>
        <begin position="2"/>
        <end position="116"/>
    </location>
</feature>
<dbReference type="Gene3D" id="3.90.1590.10">
    <property type="entry name" value="glutathione-dependent formaldehyde- activating enzyme (gfa)"/>
    <property type="match status" value="1"/>
</dbReference>
<keyword evidence="2" id="KW-0479">Metal-binding</keyword>
<dbReference type="SUPFAM" id="SSF51316">
    <property type="entry name" value="Mss4-like"/>
    <property type="match status" value="1"/>
</dbReference>
<dbReference type="GO" id="GO:0046872">
    <property type="term" value="F:metal ion binding"/>
    <property type="evidence" value="ECO:0007669"/>
    <property type="project" value="UniProtKB-KW"/>
</dbReference>
<dbReference type="Proteomes" id="UP001196068">
    <property type="component" value="Unassembled WGS sequence"/>
</dbReference>
<dbReference type="PANTHER" id="PTHR33337:SF40">
    <property type="entry name" value="CENP-V_GFA DOMAIN-CONTAINING PROTEIN-RELATED"/>
    <property type="match status" value="1"/>
</dbReference>
<organism evidence="6 7">
    <name type="scientific">Plastoroseomonas arctica</name>
    <dbReference type="NCBI Taxonomy" id="1509237"/>
    <lineage>
        <taxon>Bacteria</taxon>
        <taxon>Pseudomonadati</taxon>
        <taxon>Pseudomonadota</taxon>
        <taxon>Alphaproteobacteria</taxon>
        <taxon>Acetobacterales</taxon>
        <taxon>Acetobacteraceae</taxon>
        <taxon>Plastoroseomonas</taxon>
    </lineage>
</organism>
<keyword evidence="7" id="KW-1185">Reference proteome</keyword>
<dbReference type="PANTHER" id="PTHR33337">
    <property type="entry name" value="GFA DOMAIN-CONTAINING PROTEIN"/>
    <property type="match status" value="1"/>
</dbReference>
<comment type="caution">
    <text evidence="6">The sequence shown here is derived from an EMBL/GenBank/DDBJ whole genome shotgun (WGS) entry which is preliminary data.</text>
</comment>
<dbReference type="EMBL" id="JAAEDH010000014">
    <property type="protein sequence ID" value="MBR0656064.1"/>
    <property type="molecule type" value="Genomic_DNA"/>
</dbReference>
<dbReference type="Pfam" id="PF04828">
    <property type="entry name" value="GFA"/>
    <property type="match status" value="1"/>
</dbReference>
<evidence type="ECO:0000256" key="3">
    <source>
        <dbReference type="ARBA" id="ARBA00022833"/>
    </source>
</evidence>
<gene>
    <name evidence="6" type="ORF">GXW79_13355</name>
</gene>
<comment type="similarity">
    <text evidence="1">Belongs to the Gfa family.</text>
</comment>
<proteinExistence type="inferred from homology"/>
<evidence type="ECO:0000256" key="1">
    <source>
        <dbReference type="ARBA" id="ARBA00005495"/>
    </source>
</evidence>
<reference evidence="6" key="2">
    <citation type="journal article" date="2021" name="Syst. Appl. Microbiol.">
        <title>Roseomonas hellenica sp. nov., isolated from roots of wild-growing Alkanna tinctoria.</title>
        <authorList>
            <person name="Rat A."/>
            <person name="Naranjo H.D."/>
            <person name="Lebbe L."/>
            <person name="Cnockaert M."/>
            <person name="Krigas N."/>
            <person name="Grigoriadou K."/>
            <person name="Maloupa E."/>
            <person name="Willems A."/>
        </authorList>
    </citation>
    <scope>NUCLEOTIDE SEQUENCE</scope>
    <source>
        <strain evidence="6">LMG 28251</strain>
    </source>
</reference>
<dbReference type="PROSITE" id="PS51891">
    <property type="entry name" value="CENP_V_GFA"/>
    <property type="match status" value="1"/>
</dbReference>
<keyword evidence="4" id="KW-0456">Lyase</keyword>
<name>A0AAF1K4L3_9PROT</name>
<accession>A0AAF1K4L3</accession>
<evidence type="ECO:0000259" key="5">
    <source>
        <dbReference type="PROSITE" id="PS51891"/>
    </source>
</evidence>
<dbReference type="InterPro" id="IPR006913">
    <property type="entry name" value="CENP-V/GFA"/>
</dbReference>
<protein>
    <submittedName>
        <fullName evidence="6">GFA family protein</fullName>
    </submittedName>
</protein>
<evidence type="ECO:0000313" key="7">
    <source>
        <dbReference type="Proteomes" id="UP001196068"/>
    </source>
</evidence>
<keyword evidence="3" id="KW-0862">Zinc</keyword>
<evidence type="ECO:0000313" key="6">
    <source>
        <dbReference type="EMBL" id="MBR0656064.1"/>
    </source>
</evidence>
<evidence type="ECO:0000256" key="2">
    <source>
        <dbReference type="ARBA" id="ARBA00022723"/>
    </source>
</evidence>
<dbReference type="AlphaFoldDB" id="A0AAF1K4L3"/>
<dbReference type="GO" id="GO:0016846">
    <property type="term" value="F:carbon-sulfur lyase activity"/>
    <property type="evidence" value="ECO:0007669"/>
    <property type="project" value="InterPro"/>
</dbReference>
<reference evidence="6" key="1">
    <citation type="submission" date="2020-01" db="EMBL/GenBank/DDBJ databases">
        <authorList>
            <person name="Rat A."/>
        </authorList>
    </citation>
    <scope>NUCLEOTIDE SEQUENCE</scope>
    <source>
        <strain evidence="6">LMG 28251</strain>
    </source>
</reference>
<dbReference type="InterPro" id="IPR011057">
    <property type="entry name" value="Mss4-like_sf"/>
</dbReference>
<sequence>MVEGGCLCGAVRYEAGGTPFHATFCHCRTCQMAAGAPLVAWVTFAAERFRWTKGSPTNFASSENVARGFCGSCGTTLTYDSSEHPDEIDIAAATLDNPAASPPGDHIWVRSRQPWMRCDDGLPEYQTRRE</sequence>
<evidence type="ECO:0000256" key="4">
    <source>
        <dbReference type="ARBA" id="ARBA00023239"/>
    </source>
</evidence>